<evidence type="ECO:0000256" key="3">
    <source>
        <dbReference type="ARBA" id="ARBA00004613"/>
    </source>
</evidence>
<evidence type="ECO:0000256" key="8">
    <source>
        <dbReference type="ARBA" id="ARBA00023098"/>
    </source>
</evidence>
<dbReference type="GO" id="GO:0009395">
    <property type="term" value="P:phospholipid catabolic process"/>
    <property type="evidence" value="ECO:0007669"/>
    <property type="project" value="TreeGrafter"/>
</dbReference>
<feature type="transmembrane region" description="Helical" evidence="11">
    <location>
        <begin position="564"/>
        <end position="595"/>
    </location>
</feature>
<dbReference type="PROSITE" id="PS50035">
    <property type="entry name" value="PLD"/>
    <property type="match status" value="2"/>
</dbReference>
<evidence type="ECO:0000313" key="13">
    <source>
        <dbReference type="EMBL" id="EFH10584.1"/>
    </source>
</evidence>
<feature type="transmembrane region" description="Helical" evidence="11">
    <location>
        <begin position="678"/>
        <end position="697"/>
    </location>
</feature>
<evidence type="ECO:0000256" key="1">
    <source>
        <dbReference type="ARBA" id="ARBA00000798"/>
    </source>
</evidence>
<dbReference type="Gene3D" id="3.30.870.10">
    <property type="entry name" value="Endonuclease Chain A"/>
    <property type="match status" value="2"/>
</dbReference>
<dbReference type="Pfam" id="PF09335">
    <property type="entry name" value="VTT_dom"/>
    <property type="match status" value="1"/>
</dbReference>
<feature type="region of interest" description="Disordered" evidence="10">
    <location>
        <begin position="1"/>
        <end position="39"/>
    </location>
</feature>
<dbReference type="OrthoDB" id="8828485at2"/>
<dbReference type="RefSeq" id="WP_007002225.1">
    <property type="nucleotide sequence ID" value="NZ_GG770777.1"/>
</dbReference>
<dbReference type="InterPro" id="IPR001736">
    <property type="entry name" value="PLipase_D/transphosphatidylase"/>
</dbReference>
<evidence type="ECO:0000313" key="14">
    <source>
        <dbReference type="Proteomes" id="UP000005324"/>
    </source>
</evidence>
<dbReference type="SMART" id="SM00155">
    <property type="entry name" value="PLDc"/>
    <property type="match status" value="2"/>
</dbReference>
<keyword evidence="11" id="KW-1133">Transmembrane helix</keyword>
<evidence type="ECO:0000256" key="11">
    <source>
        <dbReference type="SAM" id="Phobius"/>
    </source>
</evidence>
<feature type="compositionally biased region" description="Pro residues" evidence="10">
    <location>
        <begin position="20"/>
        <end position="36"/>
    </location>
</feature>
<comment type="caution">
    <text evidence="13">The sequence shown here is derived from an EMBL/GenBank/DDBJ whole genome shotgun (WGS) entry which is preliminary data.</text>
</comment>
<evidence type="ECO:0000256" key="10">
    <source>
        <dbReference type="SAM" id="MobiDB-lite"/>
    </source>
</evidence>
<keyword evidence="5" id="KW-0964">Secreted</keyword>
<comment type="subcellular location">
    <subcellularLocation>
        <location evidence="3">Secreted</location>
    </subcellularLocation>
</comment>
<keyword evidence="11" id="KW-0472">Membrane</keyword>
<feature type="transmembrane region" description="Helical" evidence="11">
    <location>
        <begin position="601"/>
        <end position="619"/>
    </location>
</feature>
<dbReference type="HOGENOM" id="CLU_011094_0_0_5"/>
<protein>
    <recommendedName>
        <fullName evidence="4">Phospholipase D</fullName>
    </recommendedName>
    <alternativeName>
        <fullName evidence="9">Choline phosphatase</fullName>
    </alternativeName>
</protein>
<feature type="transmembrane region" description="Helical" evidence="11">
    <location>
        <begin position="709"/>
        <end position="729"/>
    </location>
</feature>
<dbReference type="InterPro" id="IPR025202">
    <property type="entry name" value="PLD-like_dom"/>
</dbReference>
<proteinExistence type="predicted"/>
<dbReference type="AlphaFoldDB" id="D5RQ33"/>
<dbReference type="GO" id="GO:0005576">
    <property type="term" value="C:extracellular region"/>
    <property type="evidence" value="ECO:0007669"/>
    <property type="project" value="UniProtKB-SubCell"/>
</dbReference>
<dbReference type="Pfam" id="PF13091">
    <property type="entry name" value="PLDc_2"/>
    <property type="match status" value="1"/>
</dbReference>
<evidence type="ECO:0000256" key="4">
    <source>
        <dbReference type="ARBA" id="ARBA00018392"/>
    </source>
</evidence>
<dbReference type="InterPro" id="IPR015679">
    <property type="entry name" value="PLipase_D_fam"/>
</dbReference>
<accession>D5RQ33</accession>
<dbReference type="GO" id="GO:0004630">
    <property type="term" value="F:phospholipase D activity"/>
    <property type="evidence" value="ECO:0007669"/>
    <property type="project" value="UniProtKB-EC"/>
</dbReference>
<dbReference type="CDD" id="cd09140">
    <property type="entry name" value="PLDc_vPLD1_2_like_bac_1"/>
    <property type="match status" value="1"/>
</dbReference>
<sequence length="747" mass="81805">MPQIADPTTARPAGQDAPRPTTPHPGPETGAPPAPLLQPGRNVWRLAPARRAAVLVDAANYYGALREAMKRARETILIAGWDIDSRTPLVGPEGEPRDGLPATLGPFLAALVERRPQLKVKLLLWDYSMLYAMERELLPALRLQWNTPQQIELCLDNDVAFGASHHQKIAVVDDALGFSGGLDLTIRRWDTPEHKPDNPHRVDPRDEGYPPFHDIQMMVDGEAAASLGEIFRSRWARAACEDLPPLEPRPEAAPDLWPRHVTPDFQQVEIGIARTEGSFEGQPEIREVERLFEDMIGSAERSLYIENQFLTHLGLAQRLAERLREKPALEVVILGPRTHHTWLEHRTMLAGRIRFMEVLREAGLEDRVRLLYPQSGKGRGHQADVMVHAKLMIVDDRLLRVGSANLCNRSMGTDSECDLVVEARDAATRTAIRAVQNRLLAEHLGATPQRVEEARRDGALFAALDALRGGSHQLLPIQDGRLAEGEALPPIEAVADPARALGSAILLADFTAEDGTPHGMPLWLRILLVAAPIALLGLAWHYTPLSNLLNPETFSASMQNANGAWGPVLALTLFMVLGLIAFPVNVLIIATAAAFGLWPGLLYAAVGAMVSAFLTYLVGRKVGTGMLRKLVGPRINRISRAISRNGIMAVTMVRLMPVAPFTLVNLVAGAIRIPLLDYMVGTALGLAPGLVLMTALGDRLLRIMTDPSATDILGFVVMLLAWGGLSWGLQSLVAWFRRRQNQAEATA</sequence>
<feature type="transmembrane region" description="Helical" evidence="11">
    <location>
        <begin position="522"/>
        <end position="543"/>
    </location>
</feature>
<dbReference type="PANTHER" id="PTHR18896">
    <property type="entry name" value="PHOSPHOLIPASE D"/>
    <property type="match status" value="1"/>
</dbReference>
<dbReference type="SUPFAM" id="SSF56024">
    <property type="entry name" value="Phospholipase D/nuclease"/>
    <property type="match status" value="2"/>
</dbReference>
<feature type="transmembrane region" description="Helical" evidence="11">
    <location>
        <begin position="647"/>
        <end position="672"/>
    </location>
</feature>
<gene>
    <name evidence="13" type="ORF">HMPREF0731_3195</name>
</gene>
<reference evidence="13 14" key="1">
    <citation type="submission" date="2010-04" db="EMBL/GenBank/DDBJ databases">
        <authorList>
            <person name="Qin X."/>
            <person name="Bachman B."/>
            <person name="Battles P."/>
            <person name="Bell A."/>
            <person name="Bess C."/>
            <person name="Bickham C."/>
            <person name="Chaboub L."/>
            <person name="Chen D."/>
            <person name="Coyle M."/>
            <person name="Deiros D.R."/>
            <person name="Dinh H."/>
            <person name="Forbes L."/>
            <person name="Fowler G."/>
            <person name="Francisco L."/>
            <person name="Fu Q."/>
            <person name="Gubbala S."/>
            <person name="Hale W."/>
            <person name="Han Y."/>
            <person name="Hemphill L."/>
            <person name="Highlander S.K."/>
            <person name="Hirani K."/>
            <person name="Hogues M."/>
            <person name="Jackson L."/>
            <person name="Jakkamsetti A."/>
            <person name="Javaid M."/>
            <person name="Jiang H."/>
            <person name="Korchina V."/>
            <person name="Kovar C."/>
            <person name="Lara F."/>
            <person name="Lee S."/>
            <person name="Mata R."/>
            <person name="Mathew T."/>
            <person name="Moen C."/>
            <person name="Morales K."/>
            <person name="Munidasa M."/>
            <person name="Nazareth L."/>
            <person name="Ngo R."/>
            <person name="Nguyen L."/>
            <person name="Okwuonu G."/>
            <person name="Ongeri F."/>
            <person name="Patil S."/>
            <person name="Petrosino J."/>
            <person name="Pham C."/>
            <person name="Pham P."/>
            <person name="Pu L.-L."/>
            <person name="Puazo M."/>
            <person name="Raj R."/>
            <person name="Reid J."/>
            <person name="Rouhana J."/>
            <person name="Saada N."/>
            <person name="Shang Y."/>
            <person name="Simmons D."/>
            <person name="Thornton R."/>
            <person name="Warren J."/>
            <person name="Weissenberger G."/>
            <person name="Zhang J."/>
            <person name="Zhang L."/>
            <person name="Zhou C."/>
            <person name="Zhu D."/>
            <person name="Muzny D."/>
            <person name="Worley K."/>
            <person name="Gibbs R."/>
        </authorList>
    </citation>
    <scope>NUCLEOTIDE SEQUENCE [LARGE SCALE GENOMIC DNA]</scope>
    <source>
        <strain evidence="13 14">ATCC 49957</strain>
    </source>
</reference>
<evidence type="ECO:0000256" key="2">
    <source>
        <dbReference type="ARBA" id="ARBA00003145"/>
    </source>
</evidence>
<comment type="function">
    <text evidence="2">Could be a virulence factor.</text>
</comment>
<evidence type="ECO:0000256" key="7">
    <source>
        <dbReference type="ARBA" id="ARBA00022801"/>
    </source>
</evidence>
<dbReference type="Proteomes" id="UP000005324">
    <property type="component" value="Unassembled WGS sequence"/>
</dbReference>
<dbReference type="CDD" id="cd09143">
    <property type="entry name" value="PLDc_vPLD1_2_like_bac_2"/>
    <property type="match status" value="1"/>
</dbReference>
<dbReference type="EMBL" id="ADVL01000655">
    <property type="protein sequence ID" value="EFH10584.1"/>
    <property type="molecule type" value="Genomic_DNA"/>
</dbReference>
<feature type="domain" description="PLD phosphodiesterase" evidence="12">
    <location>
        <begin position="383"/>
        <end position="410"/>
    </location>
</feature>
<evidence type="ECO:0000256" key="9">
    <source>
        <dbReference type="ARBA" id="ARBA00029594"/>
    </source>
</evidence>
<keyword evidence="6" id="KW-0677">Repeat</keyword>
<organism evidence="13 14">
    <name type="scientific">Pseudoroseomonas cervicalis ATCC 49957</name>
    <dbReference type="NCBI Taxonomy" id="525371"/>
    <lineage>
        <taxon>Bacteria</taxon>
        <taxon>Pseudomonadati</taxon>
        <taxon>Pseudomonadota</taxon>
        <taxon>Alphaproteobacteria</taxon>
        <taxon>Acetobacterales</taxon>
        <taxon>Roseomonadaceae</taxon>
        <taxon>Roseomonas</taxon>
    </lineage>
</organism>
<keyword evidence="11" id="KW-0812">Transmembrane</keyword>
<keyword evidence="7 13" id="KW-0378">Hydrolase</keyword>
<dbReference type="InterPro" id="IPR032816">
    <property type="entry name" value="VTT_dom"/>
</dbReference>
<feature type="domain" description="PLD phosphodiesterase" evidence="12">
    <location>
        <begin position="161"/>
        <end position="188"/>
    </location>
</feature>
<keyword evidence="8" id="KW-0443">Lipid metabolism</keyword>
<keyword evidence="14" id="KW-1185">Reference proteome</keyword>
<comment type="catalytic activity">
    <reaction evidence="1">
        <text>a 1,2-diacyl-sn-glycero-3-phosphocholine + H2O = a 1,2-diacyl-sn-glycero-3-phosphate + choline + H(+)</text>
        <dbReference type="Rhea" id="RHEA:14445"/>
        <dbReference type="ChEBI" id="CHEBI:15354"/>
        <dbReference type="ChEBI" id="CHEBI:15377"/>
        <dbReference type="ChEBI" id="CHEBI:15378"/>
        <dbReference type="ChEBI" id="CHEBI:57643"/>
        <dbReference type="ChEBI" id="CHEBI:58608"/>
        <dbReference type="EC" id="3.1.4.4"/>
    </reaction>
</comment>
<evidence type="ECO:0000256" key="5">
    <source>
        <dbReference type="ARBA" id="ARBA00022525"/>
    </source>
</evidence>
<dbReference type="PANTHER" id="PTHR18896:SF76">
    <property type="entry name" value="PHOSPHOLIPASE"/>
    <property type="match status" value="1"/>
</dbReference>
<name>D5RQ33_9PROT</name>
<evidence type="ECO:0000259" key="12">
    <source>
        <dbReference type="PROSITE" id="PS50035"/>
    </source>
</evidence>
<evidence type="ECO:0000256" key="6">
    <source>
        <dbReference type="ARBA" id="ARBA00022737"/>
    </source>
</evidence>